<dbReference type="EMBL" id="MLIH01000033">
    <property type="protein sequence ID" value="OHU07334.1"/>
    <property type="molecule type" value="Genomic_DNA"/>
</dbReference>
<comment type="caution">
    <text evidence="2">The sequence shown here is derived from an EMBL/GenBank/DDBJ whole genome shotgun (WGS) entry which is preliminary data.</text>
</comment>
<dbReference type="SUPFAM" id="SSF82607">
    <property type="entry name" value="YbaB-like"/>
    <property type="match status" value="1"/>
</dbReference>
<dbReference type="RefSeq" id="WP_070913454.1">
    <property type="nucleotide sequence ID" value="NZ_MLIC01000010.1"/>
</dbReference>
<sequence length="159" mass="16953">MTGGGIDFTEILAQAEEQMAEIAAIQKKQAALVTTASAADGLVTVSVNAQGVVIETKIDRDFLDEFDLDDLGRYITQAAQAAAKDVQSQAAALIAPAAERRKVFPSLSELIPDAPDIRDFTAEIPKPSLAPPNSPSRLSLEGDPDDHHGEDEPWFGIRA</sequence>
<accession>A0ABX3BWH6</accession>
<evidence type="ECO:0000256" key="1">
    <source>
        <dbReference type="SAM" id="MobiDB-lite"/>
    </source>
</evidence>
<dbReference type="Pfam" id="PF02575">
    <property type="entry name" value="YbaB_DNA_bd"/>
    <property type="match status" value="1"/>
</dbReference>
<dbReference type="InterPro" id="IPR036894">
    <property type="entry name" value="YbaB-like_sf"/>
</dbReference>
<reference evidence="2 3" key="1">
    <citation type="submission" date="2016-10" db="EMBL/GenBank/DDBJ databases">
        <title>Evaluation of Human, Animal and Environmental Mycobacterium chelonae Isolates by Core Genome Phylogenomic Analysis, Targeted Gene Comparison, and Anti-microbial Susceptibility Patterns: A Tale of Mistaken Identities.</title>
        <authorList>
            <person name="Fogelson S.B."/>
            <person name="Camus A.C."/>
            <person name="Lorenz W."/>
            <person name="Vasireddy R."/>
            <person name="Vasireddy S."/>
            <person name="Smith T."/>
            <person name="Brown-Elliott B.A."/>
            <person name="Wallace R.J.Jr."/>
            <person name="Hasan N.A."/>
            <person name="Reischl U."/>
            <person name="Sanchez S."/>
        </authorList>
    </citation>
    <scope>NUCLEOTIDE SEQUENCE [LARGE SCALE GENOMIC DNA]</scope>
    <source>
        <strain evidence="2 3">8528</strain>
    </source>
</reference>
<gene>
    <name evidence="2" type="ORF">BKG73_18975</name>
</gene>
<evidence type="ECO:0008006" key="4">
    <source>
        <dbReference type="Google" id="ProtNLM"/>
    </source>
</evidence>
<dbReference type="Gene3D" id="3.30.1310.10">
    <property type="entry name" value="Nucleoid-associated protein YbaB-like domain"/>
    <property type="match status" value="1"/>
</dbReference>
<protein>
    <recommendedName>
        <fullName evidence="4">Nucleoid-associated protein YbaB</fullName>
    </recommendedName>
</protein>
<name>A0ABX3BWH6_9MYCO</name>
<evidence type="ECO:0000313" key="2">
    <source>
        <dbReference type="EMBL" id="OHU07334.1"/>
    </source>
</evidence>
<dbReference type="Proteomes" id="UP000179621">
    <property type="component" value="Unassembled WGS sequence"/>
</dbReference>
<feature type="region of interest" description="Disordered" evidence="1">
    <location>
        <begin position="123"/>
        <end position="159"/>
    </location>
</feature>
<dbReference type="InterPro" id="IPR004401">
    <property type="entry name" value="YbaB/EbfC"/>
</dbReference>
<organism evidence="2 3">
    <name type="scientific">Mycobacteroides saopaulense</name>
    <dbReference type="NCBI Taxonomy" id="1578165"/>
    <lineage>
        <taxon>Bacteria</taxon>
        <taxon>Bacillati</taxon>
        <taxon>Actinomycetota</taxon>
        <taxon>Actinomycetes</taxon>
        <taxon>Mycobacteriales</taxon>
        <taxon>Mycobacteriaceae</taxon>
        <taxon>Mycobacteroides</taxon>
    </lineage>
</organism>
<proteinExistence type="predicted"/>
<evidence type="ECO:0000313" key="3">
    <source>
        <dbReference type="Proteomes" id="UP000179621"/>
    </source>
</evidence>
<keyword evidence="3" id="KW-1185">Reference proteome</keyword>